<evidence type="ECO:0000313" key="3">
    <source>
        <dbReference type="EMBL" id="AXV07230.1"/>
    </source>
</evidence>
<gene>
    <name evidence="3" type="ORF">DVS28_a2549</name>
</gene>
<protein>
    <submittedName>
        <fullName evidence="3">Uncharacterized protein</fullName>
    </submittedName>
</protein>
<name>A0A346XYD3_9ACTN</name>
<feature type="transmembrane region" description="Helical" evidence="2">
    <location>
        <begin position="33"/>
        <end position="52"/>
    </location>
</feature>
<organism evidence="3 4">
    <name type="scientific">Euzebya pacifica</name>
    <dbReference type="NCBI Taxonomy" id="1608957"/>
    <lineage>
        <taxon>Bacteria</taxon>
        <taxon>Bacillati</taxon>
        <taxon>Actinomycetota</taxon>
        <taxon>Nitriliruptoria</taxon>
        <taxon>Euzebyales</taxon>
    </lineage>
</organism>
<dbReference type="AlphaFoldDB" id="A0A346XYD3"/>
<reference evidence="3 4" key="1">
    <citation type="submission" date="2018-09" db="EMBL/GenBank/DDBJ databases">
        <title>Complete genome sequence of Euzebya sp. DY32-46 isolated from seawater of Pacific Ocean.</title>
        <authorList>
            <person name="Xu L."/>
            <person name="Wu Y.-H."/>
            <person name="Xu X.-W."/>
        </authorList>
    </citation>
    <scope>NUCLEOTIDE SEQUENCE [LARGE SCALE GENOMIC DNA]</scope>
    <source>
        <strain evidence="3 4">DY32-46</strain>
    </source>
</reference>
<dbReference type="KEGG" id="euz:DVS28_a2549"/>
<sequence length="53" mass="5758">MLVSTPPRTRRSPMYWVGQSSSMRQGRRRASDPSSMVLTVLAVLALVIIAGLG</sequence>
<keyword evidence="2" id="KW-0472">Membrane</keyword>
<feature type="region of interest" description="Disordered" evidence="1">
    <location>
        <begin position="1"/>
        <end position="30"/>
    </location>
</feature>
<accession>A0A346XYD3</accession>
<dbReference type="EMBL" id="CP031165">
    <property type="protein sequence ID" value="AXV07230.1"/>
    <property type="molecule type" value="Genomic_DNA"/>
</dbReference>
<keyword evidence="4" id="KW-1185">Reference proteome</keyword>
<evidence type="ECO:0000256" key="1">
    <source>
        <dbReference type="SAM" id="MobiDB-lite"/>
    </source>
</evidence>
<dbReference type="Proteomes" id="UP000264006">
    <property type="component" value="Chromosome"/>
</dbReference>
<dbReference type="RefSeq" id="WP_164710457.1">
    <property type="nucleotide sequence ID" value="NZ_CP031165.1"/>
</dbReference>
<evidence type="ECO:0000313" key="4">
    <source>
        <dbReference type="Proteomes" id="UP000264006"/>
    </source>
</evidence>
<evidence type="ECO:0000256" key="2">
    <source>
        <dbReference type="SAM" id="Phobius"/>
    </source>
</evidence>
<keyword evidence="2" id="KW-0812">Transmembrane</keyword>
<keyword evidence="2" id="KW-1133">Transmembrane helix</keyword>
<proteinExistence type="predicted"/>